<evidence type="ECO:0000313" key="8">
    <source>
        <dbReference type="Proteomes" id="UP001238603"/>
    </source>
</evidence>
<evidence type="ECO:0000256" key="5">
    <source>
        <dbReference type="ARBA" id="ARBA00024042"/>
    </source>
</evidence>
<dbReference type="Proteomes" id="UP001238603">
    <property type="component" value="Unassembled WGS sequence"/>
</dbReference>
<evidence type="ECO:0000256" key="4">
    <source>
        <dbReference type="ARBA" id="ARBA00023002"/>
    </source>
</evidence>
<evidence type="ECO:0000256" key="3">
    <source>
        <dbReference type="ARBA" id="ARBA00022643"/>
    </source>
</evidence>
<dbReference type="Pfam" id="PF01070">
    <property type="entry name" value="FMN_dh"/>
    <property type="match status" value="1"/>
</dbReference>
<keyword evidence="4 7" id="KW-0560">Oxidoreductase</keyword>
<dbReference type="GO" id="GO:0016491">
    <property type="term" value="F:oxidoreductase activity"/>
    <property type="evidence" value="ECO:0007669"/>
    <property type="project" value="UniProtKB-KW"/>
</dbReference>
<comment type="similarity">
    <text evidence="5">Belongs to the FMN-dependent alpha-hydroxy acid dehydrogenase family.</text>
</comment>
<dbReference type="InterPro" id="IPR000262">
    <property type="entry name" value="FMN-dep_DH"/>
</dbReference>
<dbReference type="CDD" id="cd02809">
    <property type="entry name" value="alpha_hydroxyacid_oxid_FMN"/>
    <property type="match status" value="1"/>
</dbReference>
<gene>
    <name evidence="7" type="ORF">QRD43_03300</name>
</gene>
<dbReference type="PANTHER" id="PTHR10578:SF107">
    <property type="entry name" value="2-HYDROXYACID OXIDASE 1"/>
    <property type="match status" value="1"/>
</dbReference>
<dbReference type="SUPFAM" id="SSF51395">
    <property type="entry name" value="FMN-linked oxidoreductases"/>
    <property type="match status" value="1"/>
</dbReference>
<name>A0ABT7LDI8_9BURK</name>
<evidence type="ECO:0000256" key="1">
    <source>
        <dbReference type="ARBA" id="ARBA00001917"/>
    </source>
</evidence>
<protein>
    <submittedName>
        <fullName evidence="7">Alpha-hydroxy acid oxidase</fullName>
        <ecNumber evidence="7">1.-.-.-</ecNumber>
    </submittedName>
</protein>
<dbReference type="EMBL" id="JASVDS010000001">
    <property type="protein sequence ID" value="MDL5030921.1"/>
    <property type="molecule type" value="Genomic_DNA"/>
</dbReference>
<accession>A0ABT7LDI8</accession>
<comment type="caution">
    <text evidence="7">The sequence shown here is derived from an EMBL/GenBank/DDBJ whole genome shotgun (WGS) entry which is preliminary data.</text>
</comment>
<dbReference type="InterPro" id="IPR013785">
    <property type="entry name" value="Aldolase_TIM"/>
</dbReference>
<evidence type="ECO:0000259" key="6">
    <source>
        <dbReference type="PROSITE" id="PS51349"/>
    </source>
</evidence>
<dbReference type="EC" id="1.-.-.-" evidence="7"/>
<evidence type="ECO:0000313" key="7">
    <source>
        <dbReference type="EMBL" id="MDL5030921.1"/>
    </source>
</evidence>
<dbReference type="PANTHER" id="PTHR10578">
    <property type="entry name" value="S -2-HYDROXY-ACID OXIDASE-RELATED"/>
    <property type="match status" value="1"/>
</dbReference>
<proteinExistence type="inferred from homology"/>
<keyword evidence="8" id="KW-1185">Reference proteome</keyword>
<reference evidence="7 8" key="1">
    <citation type="submission" date="2023-06" db="EMBL/GenBank/DDBJ databases">
        <title>Pelomonas sp. APW6 16S ribosomal RNA gene genome sequencing and assembly.</title>
        <authorList>
            <person name="Woo H."/>
        </authorList>
    </citation>
    <scope>NUCLEOTIDE SEQUENCE [LARGE SCALE GENOMIC DNA]</scope>
    <source>
        <strain evidence="7 8">APW6</strain>
    </source>
</reference>
<organism evidence="7 8">
    <name type="scientific">Roseateles subflavus</name>
    <dbReference type="NCBI Taxonomy" id="3053353"/>
    <lineage>
        <taxon>Bacteria</taxon>
        <taxon>Pseudomonadati</taxon>
        <taxon>Pseudomonadota</taxon>
        <taxon>Betaproteobacteria</taxon>
        <taxon>Burkholderiales</taxon>
        <taxon>Sphaerotilaceae</taxon>
        <taxon>Roseateles</taxon>
    </lineage>
</organism>
<dbReference type="PROSITE" id="PS51349">
    <property type="entry name" value="FMN_HYDROXY_ACID_DH_2"/>
    <property type="match status" value="1"/>
</dbReference>
<dbReference type="InterPro" id="IPR037396">
    <property type="entry name" value="FMN_HAD"/>
</dbReference>
<keyword evidence="2" id="KW-0285">Flavoprotein</keyword>
<keyword evidence="3" id="KW-0288">FMN</keyword>
<evidence type="ECO:0000256" key="2">
    <source>
        <dbReference type="ARBA" id="ARBA00022630"/>
    </source>
</evidence>
<dbReference type="Gene3D" id="3.20.20.70">
    <property type="entry name" value="Aldolase class I"/>
    <property type="match status" value="1"/>
</dbReference>
<dbReference type="RefSeq" id="WP_285981043.1">
    <property type="nucleotide sequence ID" value="NZ_JASVDS010000001.1"/>
</dbReference>
<comment type="cofactor">
    <cofactor evidence="1">
        <name>FMN</name>
        <dbReference type="ChEBI" id="CHEBI:58210"/>
    </cofactor>
</comment>
<sequence length="367" mass="38533">MSPRPPPLGAIPPHVVAAGDYEALARERLDDAAWAYLDGAAADERTAAANRAAFARLDLQTRVLRDLRGGHTRCRLMGLDLPHPMLLAPVAHQGLFHPDAEAATALAAGVMQTPMILSTLSTLGVEAVAAQAAGPLWFQLYAQPRWEDSLRLIRRAEDAGCQALVLTVDAPVAGVRNREQRAGFAVPPSLAPEDLRDCAPLPASVAGTDPVFDRLMAAAPRWEHVEALRRATALPVLIKGLTHPDDARLALEAGMDGVIVSNHGGRTLDGLPASLDLLPAIVQAVGGRVPVLLDGGIRRGSDVYKALTLGADAVLLGRCWVYALAAAGALGVAHVIRLLQEELALTMALCGCREVSGARPAHGPASV</sequence>
<dbReference type="InterPro" id="IPR012133">
    <property type="entry name" value="Alpha-hydoxy_acid_DH_FMN"/>
</dbReference>
<feature type="domain" description="FMN hydroxy acid dehydrogenase" evidence="6">
    <location>
        <begin position="10"/>
        <end position="367"/>
    </location>
</feature>
<dbReference type="PIRSF" id="PIRSF000138">
    <property type="entry name" value="Al-hdrx_acd_dh"/>
    <property type="match status" value="1"/>
</dbReference>